<dbReference type="OrthoDB" id="3473589at2759"/>
<reference evidence="2 3" key="1">
    <citation type="submission" date="2016-03" db="EMBL/GenBank/DDBJ databases">
        <authorList>
            <person name="Ploux O."/>
        </authorList>
    </citation>
    <scope>NUCLEOTIDE SEQUENCE [LARGE SCALE GENOMIC DNA]</scope>
    <source>
        <strain evidence="2 3">UAMH 11012</strain>
    </source>
</reference>
<dbReference type="PANTHER" id="PTHR35910">
    <property type="entry name" value="2EXR DOMAIN-CONTAINING PROTEIN"/>
    <property type="match status" value="1"/>
</dbReference>
<keyword evidence="3" id="KW-1185">Reference proteome</keyword>
<organism evidence="2 3">
    <name type="scientific">Phialocephala subalpina</name>
    <dbReference type="NCBI Taxonomy" id="576137"/>
    <lineage>
        <taxon>Eukaryota</taxon>
        <taxon>Fungi</taxon>
        <taxon>Dikarya</taxon>
        <taxon>Ascomycota</taxon>
        <taxon>Pezizomycotina</taxon>
        <taxon>Leotiomycetes</taxon>
        <taxon>Helotiales</taxon>
        <taxon>Mollisiaceae</taxon>
        <taxon>Phialocephala</taxon>
        <taxon>Phialocephala fortinii species complex</taxon>
    </lineage>
</organism>
<dbReference type="InterPro" id="IPR045518">
    <property type="entry name" value="2EXR"/>
</dbReference>
<dbReference type="AlphaFoldDB" id="A0A1L7XDB6"/>
<name>A0A1L7XDB6_9HELO</name>
<feature type="domain" description="2EXR" evidence="1">
    <location>
        <begin position="22"/>
        <end position="159"/>
    </location>
</feature>
<dbReference type="EMBL" id="FJOG01000022">
    <property type="protein sequence ID" value="CZR63024.1"/>
    <property type="molecule type" value="Genomic_DNA"/>
</dbReference>
<gene>
    <name evidence="2" type="ORF">PAC_12921</name>
</gene>
<evidence type="ECO:0000313" key="3">
    <source>
        <dbReference type="Proteomes" id="UP000184330"/>
    </source>
</evidence>
<accession>A0A1L7XDB6</accession>
<dbReference type="PANTHER" id="PTHR35910:SF6">
    <property type="entry name" value="2EXR DOMAIN-CONTAINING PROTEIN"/>
    <property type="match status" value="1"/>
</dbReference>
<evidence type="ECO:0000259" key="1">
    <source>
        <dbReference type="Pfam" id="PF20150"/>
    </source>
</evidence>
<dbReference type="Pfam" id="PF20150">
    <property type="entry name" value="2EXR"/>
    <property type="match status" value="1"/>
</dbReference>
<dbReference type="Proteomes" id="UP000184330">
    <property type="component" value="Unassembled WGS sequence"/>
</dbReference>
<protein>
    <recommendedName>
        <fullName evidence="1">2EXR domain-containing protein</fullName>
    </recommendedName>
</protein>
<evidence type="ECO:0000313" key="2">
    <source>
        <dbReference type="EMBL" id="CZR63024.1"/>
    </source>
</evidence>
<sequence length="352" mass="40482">MPLTLRSKPLSYLSNQTHPRQFTCFPKLPQEIRLTIWEYAAHAQEPRVVSIKQRPLKKTIGDWEKENKTLWPPREDTDAPQLQRGRLSKDELREWVADLAGTSSYQEANLMGIACETPPPPVMLVCREARIAAGNVYKCAFACPNSNPETDINFKHDILYLGWENFRLYTLPVSAIGAPQVDAWNGFRKTDGEDLAKVENLAIKLPPRARGMGPEGIAAILRIFRGVQTLSLILQHYHDEELPEEDQSDLCMTTPIDVEKMKEIYEQFDIDEEYERVYGIAEEIGMPEIPWMSWSVPDMAELKRLQMRDQGQGRDWSLPYIERRTIAPRKTLLALDDIENACWMAIEEIKGR</sequence>
<proteinExistence type="predicted"/>